<evidence type="ECO:0000313" key="3">
    <source>
        <dbReference type="Proteomes" id="UP000092018"/>
    </source>
</evidence>
<geneLocation type="plasmid" evidence="2 3">
    <name>unnamed1</name>
</geneLocation>
<dbReference type="AlphaFoldDB" id="A0AAN0XZN6"/>
<keyword evidence="2" id="KW-0614">Plasmid</keyword>
<name>A0AAN0XZN6_9VIBR</name>
<feature type="chain" id="PRO_5043042184" description="Secreted protein" evidence="1">
    <location>
        <begin position="21"/>
        <end position="195"/>
    </location>
</feature>
<evidence type="ECO:0000313" key="2">
    <source>
        <dbReference type="EMBL" id="ANO35379.1"/>
    </source>
</evidence>
<evidence type="ECO:0000256" key="1">
    <source>
        <dbReference type="SAM" id="SignalP"/>
    </source>
</evidence>
<protein>
    <recommendedName>
        <fullName evidence="4">Secreted protein</fullName>
    </recommendedName>
</protein>
<proteinExistence type="predicted"/>
<evidence type="ECO:0008006" key="4">
    <source>
        <dbReference type="Google" id="ProtNLM"/>
    </source>
</evidence>
<keyword evidence="1" id="KW-0732">Signal</keyword>
<gene>
    <name evidence="2" type="ORF">A6E01_19385</name>
</gene>
<dbReference type="KEGG" id="vbr:A6E01_19385"/>
<sequence>MKIVGVLAGLSVLSVGGAYAMDSHTGPLLPFEGVVPPAIKTLCSEKETVYFNCETGRKTIISLCGDLGEREGEFAINEHAPSSDAWLQYRYGTVGHIELAYPEDRRLSAFESEEHFARYTSALTSVSFDTGDAQYDLMDLTVLEVEPNERFTNLDVIDGRTGVQVEFACRAPRDDIESELYDMTTAARVIHSARH</sequence>
<dbReference type="EMBL" id="CP016179">
    <property type="protein sequence ID" value="ANO35379.1"/>
    <property type="molecule type" value="Genomic_DNA"/>
</dbReference>
<reference evidence="2 3" key="1">
    <citation type="submission" date="2016-06" db="EMBL/GenBank/DDBJ databases">
        <title>Adaptive Radiation by Waves of Gene Transfer Leads to Fine-Scale Resource Partitioning in Marine Microbes.</title>
        <authorList>
            <person name="Hehemann J.-H."/>
            <person name="Arevalo P."/>
            <person name="Datta M.S."/>
            <person name="Yu X."/>
            <person name="Corzett C."/>
            <person name="Henschel A."/>
            <person name="Preheim S.P."/>
            <person name="Timberlake S."/>
            <person name="Alm E.J."/>
            <person name="Polz M.F."/>
        </authorList>
    </citation>
    <scope>NUCLEOTIDE SEQUENCE [LARGE SCALE GENOMIC DNA]</scope>
    <source>
        <strain evidence="2 3">FF50</strain>
        <plasmid evidence="2 3">unnamed1</plasmid>
    </source>
</reference>
<dbReference type="RefSeq" id="WP_065211141.1">
    <property type="nucleotide sequence ID" value="NZ_CP016179.1"/>
</dbReference>
<dbReference type="Proteomes" id="UP000092018">
    <property type="component" value="Plasmid unnamed1"/>
</dbReference>
<feature type="signal peptide" evidence="1">
    <location>
        <begin position="1"/>
        <end position="20"/>
    </location>
</feature>
<accession>A0AAN0XZN6</accession>
<organism evidence="2 3">
    <name type="scientific">Vibrio breoganii</name>
    <dbReference type="NCBI Taxonomy" id="553239"/>
    <lineage>
        <taxon>Bacteria</taxon>
        <taxon>Pseudomonadati</taxon>
        <taxon>Pseudomonadota</taxon>
        <taxon>Gammaproteobacteria</taxon>
        <taxon>Vibrionales</taxon>
        <taxon>Vibrionaceae</taxon>
        <taxon>Vibrio</taxon>
    </lineage>
</organism>